<name>A0A0L0FRA0_9EUKA</name>
<evidence type="ECO:0000313" key="1">
    <source>
        <dbReference type="EMBL" id="KNC78528.1"/>
    </source>
</evidence>
<sequence length="82" mass="9135">SVGFLINYLSTTIVMDQGGDHEQAPNADALRPRFDLREAAETIRLQIEERGYAVPGICRNSLFGLRLEITGVSTSEHINNLY</sequence>
<protein>
    <submittedName>
        <fullName evidence="1">Uncharacterized protein</fullName>
    </submittedName>
</protein>
<dbReference type="EMBL" id="KQ242473">
    <property type="protein sequence ID" value="KNC78528.1"/>
    <property type="molecule type" value="Genomic_DNA"/>
</dbReference>
<dbReference type="AlphaFoldDB" id="A0A0L0FRA0"/>
<dbReference type="Proteomes" id="UP000054560">
    <property type="component" value="Unassembled WGS sequence"/>
</dbReference>
<reference evidence="1 2" key="1">
    <citation type="submission" date="2011-02" db="EMBL/GenBank/DDBJ databases">
        <title>The Genome Sequence of Sphaeroforma arctica JP610.</title>
        <authorList>
            <consortium name="The Broad Institute Genome Sequencing Platform"/>
            <person name="Russ C."/>
            <person name="Cuomo C."/>
            <person name="Young S.K."/>
            <person name="Zeng Q."/>
            <person name="Gargeya S."/>
            <person name="Alvarado L."/>
            <person name="Berlin A."/>
            <person name="Chapman S.B."/>
            <person name="Chen Z."/>
            <person name="Freedman E."/>
            <person name="Gellesch M."/>
            <person name="Goldberg J."/>
            <person name="Griggs A."/>
            <person name="Gujja S."/>
            <person name="Heilman E."/>
            <person name="Heiman D."/>
            <person name="Howarth C."/>
            <person name="Mehta T."/>
            <person name="Neiman D."/>
            <person name="Pearson M."/>
            <person name="Roberts A."/>
            <person name="Saif S."/>
            <person name="Shea T."/>
            <person name="Shenoy N."/>
            <person name="Sisk P."/>
            <person name="Stolte C."/>
            <person name="Sykes S."/>
            <person name="White J."/>
            <person name="Yandava C."/>
            <person name="Burger G."/>
            <person name="Gray M.W."/>
            <person name="Holland P.W.H."/>
            <person name="King N."/>
            <person name="Lang F.B.F."/>
            <person name="Roger A.J."/>
            <person name="Ruiz-Trillo I."/>
            <person name="Haas B."/>
            <person name="Nusbaum C."/>
            <person name="Birren B."/>
        </authorList>
    </citation>
    <scope>NUCLEOTIDE SEQUENCE [LARGE SCALE GENOMIC DNA]</scope>
    <source>
        <strain evidence="1 2">JP610</strain>
    </source>
</reference>
<gene>
    <name evidence="1" type="ORF">SARC_09042</name>
</gene>
<dbReference type="RefSeq" id="XP_014152430.1">
    <property type="nucleotide sequence ID" value="XM_014296955.1"/>
</dbReference>
<accession>A0A0L0FRA0</accession>
<evidence type="ECO:0000313" key="2">
    <source>
        <dbReference type="Proteomes" id="UP000054560"/>
    </source>
</evidence>
<dbReference type="GeneID" id="25909546"/>
<keyword evidence="2" id="KW-1185">Reference proteome</keyword>
<feature type="non-terminal residue" evidence="1">
    <location>
        <position position="1"/>
    </location>
</feature>
<organism evidence="1 2">
    <name type="scientific">Sphaeroforma arctica JP610</name>
    <dbReference type="NCBI Taxonomy" id="667725"/>
    <lineage>
        <taxon>Eukaryota</taxon>
        <taxon>Ichthyosporea</taxon>
        <taxon>Ichthyophonida</taxon>
        <taxon>Sphaeroforma</taxon>
    </lineage>
</organism>
<proteinExistence type="predicted"/>